<comment type="similarity">
    <text evidence="1 3">Belongs to the peptidase S8 family.</text>
</comment>
<reference evidence="5" key="1">
    <citation type="journal article" date="2022" name="Plant J.">
        <title>Strategies of tolerance reflected in two North American maple genomes.</title>
        <authorList>
            <person name="McEvoy S.L."/>
            <person name="Sezen U.U."/>
            <person name="Trouern-Trend A."/>
            <person name="McMahon S.M."/>
            <person name="Schaberg P.G."/>
            <person name="Yang J."/>
            <person name="Wegrzyn J.L."/>
            <person name="Swenson N.G."/>
        </authorList>
    </citation>
    <scope>NUCLEOTIDE SEQUENCE</scope>
    <source>
        <strain evidence="5">91603</strain>
    </source>
</reference>
<evidence type="ECO:0000313" key="6">
    <source>
        <dbReference type="Proteomes" id="UP001064489"/>
    </source>
</evidence>
<dbReference type="InterPro" id="IPR045051">
    <property type="entry name" value="SBT"/>
</dbReference>
<dbReference type="Gene3D" id="3.50.30.30">
    <property type="match status" value="1"/>
</dbReference>
<organism evidence="5 6">
    <name type="scientific">Acer negundo</name>
    <name type="common">Box elder</name>
    <dbReference type="NCBI Taxonomy" id="4023"/>
    <lineage>
        <taxon>Eukaryota</taxon>
        <taxon>Viridiplantae</taxon>
        <taxon>Streptophyta</taxon>
        <taxon>Embryophyta</taxon>
        <taxon>Tracheophyta</taxon>
        <taxon>Spermatophyta</taxon>
        <taxon>Magnoliopsida</taxon>
        <taxon>eudicotyledons</taxon>
        <taxon>Gunneridae</taxon>
        <taxon>Pentapetalae</taxon>
        <taxon>rosids</taxon>
        <taxon>malvids</taxon>
        <taxon>Sapindales</taxon>
        <taxon>Sapindaceae</taxon>
        <taxon>Hippocastanoideae</taxon>
        <taxon>Acereae</taxon>
        <taxon>Acer</taxon>
    </lineage>
</organism>
<comment type="caution">
    <text evidence="5">The sequence shown here is derived from an EMBL/GenBank/DDBJ whole genome shotgun (WGS) entry which is preliminary data.</text>
</comment>
<dbReference type="SUPFAM" id="SSF52743">
    <property type="entry name" value="Subtilisin-like"/>
    <property type="match status" value="1"/>
</dbReference>
<sequence>MKKGILTTQAVGNSGPNVTSVRSVAPWILSVAASTIDRKFTNKIILGDNTTFVNDAIETFEAEAPLVYGNVSLPGCPESAGRECLLFCLDEKLVKGKIVVCDHPGGFVEAYRTGATGSISPSYSKFSEAPLPNAAYALKNHEGDQVKAYMKSTKNPQAKILKSEVVKSVGDPITPNFSSRGPSAIIADIIKPDISAPGVGILAEYPPILPTSGLHGQDKRSVKYNLMIGTSVACAHAAGAAAYVKSFHPDWSPSSVKSALLTTVWPMNSTSNPDGEFGFGTGHIDPVKAISPGLVYEAFEDDYVKFLCSIGYTTTELRSITGDDSSCQGRNQD</sequence>
<name>A0AAD5P2K7_ACENE</name>
<reference evidence="5" key="2">
    <citation type="submission" date="2023-02" db="EMBL/GenBank/DDBJ databases">
        <authorList>
            <person name="Swenson N.G."/>
            <person name="Wegrzyn J.L."/>
            <person name="Mcevoy S.L."/>
        </authorList>
    </citation>
    <scope>NUCLEOTIDE SEQUENCE</scope>
    <source>
        <strain evidence="5">91603</strain>
        <tissue evidence="5">Leaf</tissue>
    </source>
</reference>
<dbReference type="Gene3D" id="3.40.50.200">
    <property type="entry name" value="Peptidase S8/S53 domain"/>
    <property type="match status" value="1"/>
</dbReference>
<keyword evidence="6" id="KW-1185">Reference proteome</keyword>
<dbReference type="InterPro" id="IPR036852">
    <property type="entry name" value="Peptidase_S8/S53_dom_sf"/>
</dbReference>
<dbReference type="PROSITE" id="PS51892">
    <property type="entry name" value="SUBTILASE"/>
    <property type="match status" value="1"/>
</dbReference>
<dbReference type="Pfam" id="PF00082">
    <property type="entry name" value="Peptidase_S8"/>
    <property type="match status" value="1"/>
</dbReference>
<evidence type="ECO:0000259" key="4">
    <source>
        <dbReference type="Pfam" id="PF00082"/>
    </source>
</evidence>
<dbReference type="GO" id="GO:0004252">
    <property type="term" value="F:serine-type endopeptidase activity"/>
    <property type="evidence" value="ECO:0007669"/>
    <property type="project" value="InterPro"/>
</dbReference>
<dbReference type="PANTHER" id="PTHR10795">
    <property type="entry name" value="PROPROTEIN CONVERTASE SUBTILISIN/KEXIN"/>
    <property type="match status" value="1"/>
</dbReference>
<keyword evidence="2" id="KW-0732">Signal</keyword>
<comment type="caution">
    <text evidence="3">Lacks conserved residue(s) required for the propagation of feature annotation.</text>
</comment>
<proteinExistence type="inferred from homology"/>
<accession>A0AAD5P2K7</accession>
<dbReference type="AlphaFoldDB" id="A0AAD5P2K7"/>
<gene>
    <name evidence="5" type="ORF">LWI28_019614</name>
</gene>
<protein>
    <recommendedName>
        <fullName evidence="4">Peptidase S8/S53 domain-containing protein</fullName>
    </recommendedName>
</protein>
<evidence type="ECO:0000313" key="5">
    <source>
        <dbReference type="EMBL" id="KAI9195943.1"/>
    </source>
</evidence>
<feature type="domain" description="Peptidase S8/S53" evidence="4">
    <location>
        <begin position="2"/>
        <end position="280"/>
    </location>
</feature>
<dbReference type="CDD" id="cd02120">
    <property type="entry name" value="PA_subtilisin_like"/>
    <property type="match status" value="1"/>
</dbReference>
<evidence type="ECO:0000256" key="1">
    <source>
        <dbReference type="ARBA" id="ARBA00011073"/>
    </source>
</evidence>
<dbReference type="GO" id="GO:0006508">
    <property type="term" value="P:proteolysis"/>
    <property type="evidence" value="ECO:0007669"/>
    <property type="project" value="InterPro"/>
</dbReference>
<evidence type="ECO:0000256" key="2">
    <source>
        <dbReference type="ARBA" id="ARBA00022729"/>
    </source>
</evidence>
<dbReference type="EMBL" id="JAJSOW010000003">
    <property type="protein sequence ID" value="KAI9195943.1"/>
    <property type="molecule type" value="Genomic_DNA"/>
</dbReference>
<dbReference type="Proteomes" id="UP001064489">
    <property type="component" value="Chromosome 1"/>
</dbReference>
<dbReference type="InterPro" id="IPR000209">
    <property type="entry name" value="Peptidase_S8/S53_dom"/>
</dbReference>
<evidence type="ECO:0000256" key="3">
    <source>
        <dbReference type="PROSITE-ProRule" id="PRU01240"/>
    </source>
</evidence>